<dbReference type="PANTHER" id="PTHR10622:SF10">
    <property type="entry name" value="HET DOMAIN-CONTAINING PROTEIN"/>
    <property type="match status" value="1"/>
</dbReference>
<name>A0A9P5TYR3_9AGAR</name>
<dbReference type="AlphaFoldDB" id="A0A9P5TYR3"/>
<keyword evidence="3" id="KW-1185">Reference proteome</keyword>
<dbReference type="EMBL" id="JADNRY010000297">
    <property type="protein sequence ID" value="KAF9059494.1"/>
    <property type="molecule type" value="Genomic_DNA"/>
</dbReference>
<sequence length="372" mass="41736">MGIFGIYMPPIYGEGEHAFIRLQEEILKVSNDHTIFAWKTKLPSIGGILATSPDVFEESGGYMHLSLWSNPKQQPFSMTNMGLLVHLPLLPILPVIDDKPQFLALLNCESIWSRHLAILVKTSIINENQYERIQTDKLLEDLEIWAKCGEIEQSPQELLFEAWASQDLSSFRSHNHFNSNQIAVFYSGGQGIEPIMANPFNADLPVTANTTDPAEHRMGVFTLDHDHFPQTFLFRDDQTCQQFVVVAGISISGIWLDLVILGSEILSLDEIRQPYSNGKVQRKNLDRMLKLLTDTVVVLIEARRQYQSGLNDTCYVLNVRIVDNSYPQVAPAILPGIGTSYAFHVSFSGAINAGFSLLDISIPRQCLGETEQ</sequence>
<dbReference type="PANTHER" id="PTHR10622">
    <property type="entry name" value="HET DOMAIN-CONTAINING PROTEIN"/>
    <property type="match status" value="1"/>
</dbReference>
<protein>
    <recommendedName>
        <fullName evidence="1">DUF8212 domain-containing protein</fullName>
    </recommendedName>
</protein>
<feature type="domain" description="DUF8212" evidence="1">
    <location>
        <begin position="17"/>
        <end position="44"/>
    </location>
</feature>
<evidence type="ECO:0000313" key="3">
    <source>
        <dbReference type="Proteomes" id="UP000772434"/>
    </source>
</evidence>
<evidence type="ECO:0000313" key="2">
    <source>
        <dbReference type="EMBL" id="KAF9059494.1"/>
    </source>
</evidence>
<dbReference type="OrthoDB" id="4791458at2759"/>
<reference evidence="2" key="1">
    <citation type="submission" date="2020-11" db="EMBL/GenBank/DDBJ databases">
        <authorList>
            <consortium name="DOE Joint Genome Institute"/>
            <person name="Ahrendt S."/>
            <person name="Riley R."/>
            <person name="Andreopoulos W."/>
            <person name="Labutti K."/>
            <person name="Pangilinan J."/>
            <person name="Ruiz-Duenas F.J."/>
            <person name="Barrasa J.M."/>
            <person name="Sanchez-Garcia M."/>
            <person name="Camarero S."/>
            <person name="Miyauchi S."/>
            <person name="Serrano A."/>
            <person name="Linde D."/>
            <person name="Babiker R."/>
            <person name="Drula E."/>
            <person name="Ayuso-Fernandez I."/>
            <person name="Pacheco R."/>
            <person name="Padilla G."/>
            <person name="Ferreira P."/>
            <person name="Barriuso J."/>
            <person name="Kellner H."/>
            <person name="Castanera R."/>
            <person name="Alfaro M."/>
            <person name="Ramirez L."/>
            <person name="Pisabarro A.G."/>
            <person name="Kuo A."/>
            <person name="Tritt A."/>
            <person name="Lipzen A."/>
            <person name="He G."/>
            <person name="Yan M."/>
            <person name="Ng V."/>
            <person name="Cullen D."/>
            <person name="Martin F."/>
            <person name="Rosso M.-N."/>
            <person name="Henrissat B."/>
            <person name="Hibbett D."/>
            <person name="Martinez A.T."/>
            <person name="Grigoriev I.V."/>
        </authorList>
    </citation>
    <scope>NUCLEOTIDE SEQUENCE</scope>
    <source>
        <strain evidence="2">AH 40177</strain>
    </source>
</reference>
<proteinExistence type="predicted"/>
<accession>A0A9P5TYR3</accession>
<dbReference type="InterPro" id="IPR058525">
    <property type="entry name" value="DUF8212"/>
</dbReference>
<evidence type="ECO:0000259" key="1">
    <source>
        <dbReference type="Pfam" id="PF26640"/>
    </source>
</evidence>
<dbReference type="Proteomes" id="UP000772434">
    <property type="component" value="Unassembled WGS sequence"/>
</dbReference>
<gene>
    <name evidence="2" type="ORF">BDP27DRAFT_1498202</name>
</gene>
<dbReference type="Pfam" id="PF26640">
    <property type="entry name" value="DUF8212"/>
    <property type="match status" value="1"/>
</dbReference>
<organism evidence="2 3">
    <name type="scientific">Rhodocollybia butyracea</name>
    <dbReference type="NCBI Taxonomy" id="206335"/>
    <lineage>
        <taxon>Eukaryota</taxon>
        <taxon>Fungi</taxon>
        <taxon>Dikarya</taxon>
        <taxon>Basidiomycota</taxon>
        <taxon>Agaricomycotina</taxon>
        <taxon>Agaricomycetes</taxon>
        <taxon>Agaricomycetidae</taxon>
        <taxon>Agaricales</taxon>
        <taxon>Marasmiineae</taxon>
        <taxon>Omphalotaceae</taxon>
        <taxon>Rhodocollybia</taxon>
    </lineage>
</organism>
<comment type="caution">
    <text evidence="2">The sequence shown here is derived from an EMBL/GenBank/DDBJ whole genome shotgun (WGS) entry which is preliminary data.</text>
</comment>